<name>A0A4D6LUI9_VIGUN</name>
<dbReference type="PANTHER" id="PTHR22951">
    <property type="entry name" value="CLATHRIN ASSEMBLY PROTEIN"/>
    <property type="match status" value="1"/>
</dbReference>
<dbReference type="EMBL" id="CP039349">
    <property type="protein sequence ID" value="QCD92121.1"/>
    <property type="molecule type" value="Genomic_DNA"/>
</dbReference>
<dbReference type="FunFam" id="1.25.40.90:FF:000019">
    <property type="entry name" value="Clathrin coat assembly protein"/>
    <property type="match status" value="1"/>
</dbReference>
<dbReference type="CDD" id="cd16987">
    <property type="entry name" value="ANTH_N_AP180_plant"/>
    <property type="match status" value="1"/>
</dbReference>
<feature type="domain" description="ENTH" evidence="10">
    <location>
        <begin position="24"/>
        <end position="160"/>
    </location>
</feature>
<dbReference type="GO" id="GO:0005546">
    <property type="term" value="F:phosphatidylinositol-4,5-bisphosphate binding"/>
    <property type="evidence" value="ECO:0007669"/>
    <property type="project" value="TreeGrafter"/>
</dbReference>
<evidence type="ECO:0000256" key="4">
    <source>
        <dbReference type="ARBA" id="ARBA00022583"/>
    </source>
</evidence>
<keyword evidence="4" id="KW-0254">Endocytosis</keyword>
<dbReference type="InterPro" id="IPR048050">
    <property type="entry name" value="ANTH_N_plant"/>
</dbReference>
<evidence type="ECO:0000256" key="8">
    <source>
        <dbReference type="ARBA" id="ARBA00023329"/>
    </source>
</evidence>
<dbReference type="Gene3D" id="1.20.58.150">
    <property type="entry name" value="ANTH domain"/>
    <property type="match status" value="1"/>
</dbReference>
<dbReference type="SUPFAM" id="SSF48464">
    <property type="entry name" value="ENTH/VHS domain"/>
    <property type="match status" value="1"/>
</dbReference>
<reference evidence="11 12" key="1">
    <citation type="submission" date="2019-04" db="EMBL/GenBank/DDBJ databases">
        <title>An improved genome assembly and genetic linkage map for asparagus bean, Vigna unguiculata ssp. sesquipedialis.</title>
        <authorList>
            <person name="Xia Q."/>
            <person name="Zhang R."/>
            <person name="Dong Y."/>
        </authorList>
    </citation>
    <scope>NUCLEOTIDE SEQUENCE [LARGE SCALE GENOMIC DNA]</scope>
    <source>
        <tissue evidence="11">Leaf</tissue>
    </source>
</reference>
<keyword evidence="7" id="KW-0168">Coated pit</keyword>
<evidence type="ECO:0000259" key="10">
    <source>
        <dbReference type="PROSITE" id="PS50942"/>
    </source>
</evidence>
<evidence type="ECO:0000313" key="11">
    <source>
        <dbReference type="EMBL" id="QCD92121.1"/>
    </source>
</evidence>
<evidence type="ECO:0000256" key="2">
    <source>
        <dbReference type="ARBA" id="ARBA00004555"/>
    </source>
</evidence>
<dbReference type="PANTHER" id="PTHR22951:SF13">
    <property type="entry name" value="ASSEMBLY PROTEIN, PUTATIVE, EXPRESSED-RELATED"/>
    <property type="match status" value="1"/>
</dbReference>
<dbReference type="InterPro" id="IPR013809">
    <property type="entry name" value="ENTH"/>
</dbReference>
<dbReference type="PROSITE" id="PS50942">
    <property type="entry name" value="ENTH"/>
    <property type="match status" value="1"/>
</dbReference>
<dbReference type="GO" id="GO:0006900">
    <property type="term" value="P:vesicle budding from membrane"/>
    <property type="evidence" value="ECO:0007669"/>
    <property type="project" value="TreeGrafter"/>
</dbReference>
<evidence type="ECO:0000256" key="1">
    <source>
        <dbReference type="ARBA" id="ARBA00004132"/>
    </source>
</evidence>
<dbReference type="GO" id="GO:0032050">
    <property type="term" value="F:clathrin heavy chain binding"/>
    <property type="evidence" value="ECO:0007669"/>
    <property type="project" value="TreeGrafter"/>
</dbReference>
<proteinExistence type="predicted"/>
<gene>
    <name evidence="11" type="ORF">DEO72_LG5g182</name>
</gene>
<dbReference type="InterPro" id="IPR045192">
    <property type="entry name" value="AP180-like"/>
</dbReference>
<evidence type="ECO:0000256" key="9">
    <source>
        <dbReference type="SAM" id="MobiDB-lite"/>
    </source>
</evidence>
<dbReference type="InterPro" id="IPR014712">
    <property type="entry name" value="ANTH_dom_sf"/>
</dbReference>
<protein>
    <submittedName>
        <fullName evidence="11">Phosphoinositide-binding clathrin adaptor</fullName>
    </submittedName>
</protein>
<evidence type="ECO:0000256" key="5">
    <source>
        <dbReference type="ARBA" id="ARBA00023034"/>
    </source>
</evidence>
<dbReference type="Proteomes" id="UP000501690">
    <property type="component" value="Linkage Group LG5"/>
</dbReference>
<dbReference type="GO" id="GO:0072583">
    <property type="term" value="P:clathrin-dependent endocytosis"/>
    <property type="evidence" value="ECO:0007669"/>
    <property type="project" value="InterPro"/>
</dbReference>
<dbReference type="GO" id="GO:0005545">
    <property type="term" value="F:1-phosphatidylinositol binding"/>
    <property type="evidence" value="ECO:0007669"/>
    <property type="project" value="InterPro"/>
</dbReference>
<accession>A0A4D6LUI9</accession>
<keyword evidence="6" id="KW-0472">Membrane</keyword>
<evidence type="ECO:0000313" key="12">
    <source>
        <dbReference type="Proteomes" id="UP000501690"/>
    </source>
</evidence>
<dbReference type="GO" id="GO:0030136">
    <property type="term" value="C:clathrin-coated vesicle"/>
    <property type="evidence" value="ECO:0007669"/>
    <property type="project" value="UniProtKB-SubCell"/>
</dbReference>
<dbReference type="InterPro" id="IPR008942">
    <property type="entry name" value="ENTH_VHS"/>
</dbReference>
<dbReference type="GO" id="GO:0005794">
    <property type="term" value="C:Golgi apparatus"/>
    <property type="evidence" value="ECO:0007669"/>
    <property type="project" value="UniProtKB-SubCell"/>
</dbReference>
<dbReference type="Pfam" id="PF07651">
    <property type="entry name" value="ANTH"/>
    <property type="match status" value="1"/>
</dbReference>
<evidence type="ECO:0000256" key="6">
    <source>
        <dbReference type="ARBA" id="ARBA00023136"/>
    </source>
</evidence>
<dbReference type="Gene3D" id="1.25.40.90">
    <property type="match status" value="1"/>
</dbReference>
<dbReference type="SUPFAM" id="SSF89009">
    <property type="entry name" value="GAT-like domain"/>
    <property type="match status" value="1"/>
</dbReference>
<evidence type="ECO:0000256" key="3">
    <source>
        <dbReference type="ARBA" id="ARBA00004600"/>
    </source>
</evidence>
<feature type="region of interest" description="Disordered" evidence="9">
    <location>
        <begin position="330"/>
        <end position="363"/>
    </location>
</feature>
<keyword evidence="5" id="KW-0333">Golgi apparatus</keyword>
<evidence type="ECO:0000256" key="7">
    <source>
        <dbReference type="ARBA" id="ARBA00023176"/>
    </source>
</evidence>
<comment type="subcellular location">
    <subcellularLocation>
        <location evidence="1">Cytoplasmic vesicle</location>
        <location evidence="1">Clathrin-coated vesicle</location>
    </subcellularLocation>
    <subcellularLocation>
        <location evidence="2">Golgi apparatus</location>
    </subcellularLocation>
    <subcellularLocation>
        <location evidence="3">Membrane</location>
        <location evidence="3">Clathrin-coated pit</location>
    </subcellularLocation>
</comment>
<keyword evidence="12" id="KW-1185">Reference proteome</keyword>
<dbReference type="GO" id="GO:0048268">
    <property type="term" value="P:clathrin coat assembly"/>
    <property type="evidence" value="ECO:0007669"/>
    <property type="project" value="InterPro"/>
</dbReference>
<keyword evidence="8" id="KW-0968">Cytoplasmic vesicle</keyword>
<dbReference type="GO" id="GO:0000149">
    <property type="term" value="F:SNARE binding"/>
    <property type="evidence" value="ECO:0007669"/>
    <property type="project" value="TreeGrafter"/>
</dbReference>
<organism evidence="11 12">
    <name type="scientific">Vigna unguiculata</name>
    <name type="common">Cowpea</name>
    <dbReference type="NCBI Taxonomy" id="3917"/>
    <lineage>
        <taxon>Eukaryota</taxon>
        <taxon>Viridiplantae</taxon>
        <taxon>Streptophyta</taxon>
        <taxon>Embryophyta</taxon>
        <taxon>Tracheophyta</taxon>
        <taxon>Spermatophyta</taxon>
        <taxon>Magnoliopsida</taxon>
        <taxon>eudicotyledons</taxon>
        <taxon>Gunneridae</taxon>
        <taxon>Pentapetalae</taxon>
        <taxon>rosids</taxon>
        <taxon>fabids</taxon>
        <taxon>Fabales</taxon>
        <taxon>Fabaceae</taxon>
        <taxon>Papilionoideae</taxon>
        <taxon>50 kb inversion clade</taxon>
        <taxon>NPAAA clade</taxon>
        <taxon>indigoferoid/millettioid clade</taxon>
        <taxon>Phaseoleae</taxon>
        <taxon>Vigna</taxon>
    </lineage>
</organism>
<dbReference type="InterPro" id="IPR011417">
    <property type="entry name" value="ANTH_dom"/>
</dbReference>
<dbReference type="FunFam" id="1.20.58.150:FF:000005">
    <property type="entry name" value="putative clathrin assembly protein At2g25430"/>
    <property type="match status" value="1"/>
</dbReference>
<sequence>MAPTTIRKAIGVVKDQTSIRIAQVASNMAPEMEVAVVRATSHNDYPASEKYVREILDLMSHSRGYVLACVSAVSKRLGKTRNWIVAVKALMLLHRLIDEGPPLFQEEILYATRRGSRLLNMSDFRDEAHSMSWDHSAFVRSYATYLDQRLELMLFYRKSTDAGTCGGSVGGGGADDRFGGGDNFRWAPYEYGGGDMSESVTPLRDMTRDKRVFGRMGHLQRLLDWFLACRPVGFAKNSRMVFVALYHVVRESFQLYAAICEVLAELLDKFFDMEYVDCVKALEAYYSAAKQIDELVGFYNWCKDKGVVRSSEYPEVQRITTKLLETMEEFVRDRAKRPKNPEREEEEPAPDMNEIKALPPPEN</sequence>
<dbReference type="AlphaFoldDB" id="A0A4D6LUI9"/>
<dbReference type="GO" id="GO:0005905">
    <property type="term" value="C:clathrin-coated pit"/>
    <property type="evidence" value="ECO:0007669"/>
    <property type="project" value="UniProtKB-SubCell"/>
</dbReference>
<dbReference type="SMART" id="SM00273">
    <property type="entry name" value="ENTH"/>
    <property type="match status" value="1"/>
</dbReference>